<feature type="transmembrane region" description="Helical" evidence="5">
    <location>
        <begin position="37"/>
        <end position="58"/>
    </location>
</feature>
<dbReference type="RefSeq" id="WP_013221408.1">
    <property type="nucleotide sequence ID" value="NC_014315.1"/>
</dbReference>
<evidence type="ECO:0000256" key="4">
    <source>
        <dbReference type="ARBA" id="ARBA00023136"/>
    </source>
</evidence>
<comment type="subcellular location">
    <subcellularLocation>
        <location evidence="1">Membrane</location>
        <topology evidence="1">Multi-pass membrane protein</topology>
    </subcellularLocation>
</comment>
<proteinExistence type="predicted"/>
<dbReference type="AlphaFoldDB" id="D8K9Y2"/>
<evidence type="ECO:0000259" key="6">
    <source>
        <dbReference type="Pfam" id="PF07298"/>
    </source>
</evidence>
<dbReference type="OrthoDB" id="5293641at2"/>
<keyword evidence="8" id="KW-1185">Reference proteome</keyword>
<sequence length="189" mass="21000">MPQFLLGLALFFGMHSMSIVALPLRDQLAAKSEIGWKILYGSISLIGIIFISKGYADLRQAPTLLYVSPIWLRYVVTILLLPTFILFLAPYFPGRINNTVKHPQLVAVMIWAVAHLLVNGTLADLLLFGSFLLWAIVDRISMMKRVTRSVPSMPQSKANDLIVVVAGLAVYAAIVFWLHETLLGVKPLI</sequence>
<dbReference type="InterPro" id="IPR009915">
    <property type="entry name" value="NnrU_dom"/>
</dbReference>
<dbReference type="KEGG" id="nwa:Nwat_2555"/>
<dbReference type="HOGENOM" id="CLU_104582_1_0_6"/>
<feature type="transmembrane region" description="Helical" evidence="5">
    <location>
        <begin position="104"/>
        <end position="137"/>
    </location>
</feature>
<evidence type="ECO:0000256" key="1">
    <source>
        <dbReference type="ARBA" id="ARBA00004141"/>
    </source>
</evidence>
<protein>
    <submittedName>
        <fullName evidence="7">NnrUfamily protein</fullName>
    </submittedName>
</protein>
<accession>D8K9Y2</accession>
<feature type="transmembrane region" description="Helical" evidence="5">
    <location>
        <begin position="70"/>
        <end position="92"/>
    </location>
</feature>
<reference evidence="7 8" key="1">
    <citation type="submission" date="2010-06" db="EMBL/GenBank/DDBJ databases">
        <title>Complete sequence of chromosome of Nitrosococcus watsoni C-113.</title>
        <authorList>
            <consortium name="US DOE Joint Genome Institute"/>
            <person name="Lucas S."/>
            <person name="Copeland A."/>
            <person name="Lapidus A."/>
            <person name="Cheng J.-F."/>
            <person name="Bruce D."/>
            <person name="Goodwin L."/>
            <person name="Pitluck S."/>
            <person name="Malfatti S.A."/>
            <person name="Chain P.S.G."/>
            <person name="Land M."/>
            <person name="Hauser L."/>
            <person name="Kyrpides N."/>
            <person name="Ivanova N."/>
            <person name="Cambell M.A."/>
            <person name="Heidelberg J.F."/>
            <person name="Klotz M.G."/>
            <person name="Woyke T."/>
        </authorList>
    </citation>
    <scope>NUCLEOTIDE SEQUENCE [LARGE SCALE GENOMIC DNA]</scope>
    <source>
        <strain evidence="7 8">C-113</strain>
    </source>
</reference>
<dbReference type="EMBL" id="CP002086">
    <property type="protein sequence ID" value="ADJ29340.1"/>
    <property type="molecule type" value="Genomic_DNA"/>
</dbReference>
<name>D8K9Y2_NITWC</name>
<feature type="transmembrane region" description="Helical" evidence="5">
    <location>
        <begin position="158"/>
        <end position="178"/>
    </location>
</feature>
<evidence type="ECO:0000313" key="7">
    <source>
        <dbReference type="EMBL" id="ADJ29340.1"/>
    </source>
</evidence>
<dbReference type="STRING" id="105559.Nwat_2555"/>
<evidence type="ECO:0000256" key="5">
    <source>
        <dbReference type="SAM" id="Phobius"/>
    </source>
</evidence>
<keyword evidence="3 5" id="KW-1133">Transmembrane helix</keyword>
<gene>
    <name evidence="7" type="ordered locus">Nwat_2555</name>
</gene>
<organism evidence="7 8">
    <name type="scientific">Nitrosococcus watsoni (strain C-113)</name>
    <dbReference type="NCBI Taxonomy" id="105559"/>
    <lineage>
        <taxon>Bacteria</taxon>
        <taxon>Pseudomonadati</taxon>
        <taxon>Pseudomonadota</taxon>
        <taxon>Gammaproteobacteria</taxon>
        <taxon>Chromatiales</taxon>
        <taxon>Chromatiaceae</taxon>
        <taxon>Nitrosococcus</taxon>
    </lineage>
</organism>
<dbReference type="eggNOG" id="COG4094">
    <property type="taxonomic scope" value="Bacteria"/>
</dbReference>
<dbReference type="Pfam" id="PF07298">
    <property type="entry name" value="NnrU"/>
    <property type="match status" value="1"/>
</dbReference>
<evidence type="ECO:0000313" key="8">
    <source>
        <dbReference type="Proteomes" id="UP000000393"/>
    </source>
</evidence>
<keyword evidence="4 5" id="KW-0472">Membrane</keyword>
<keyword evidence="2 5" id="KW-0812">Transmembrane</keyword>
<dbReference type="GO" id="GO:0016020">
    <property type="term" value="C:membrane"/>
    <property type="evidence" value="ECO:0007669"/>
    <property type="project" value="UniProtKB-SubCell"/>
</dbReference>
<evidence type="ECO:0000256" key="3">
    <source>
        <dbReference type="ARBA" id="ARBA00022989"/>
    </source>
</evidence>
<evidence type="ECO:0000256" key="2">
    <source>
        <dbReference type="ARBA" id="ARBA00022692"/>
    </source>
</evidence>
<dbReference type="Proteomes" id="UP000000393">
    <property type="component" value="Chromosome"/>
</dbReference>
<feature type="domain" description="NnrU" evidence="6">
    <location>
        <begin position="4"/>
        <end position="187"/>
    </location>
</feature>